<comment type="cofactor">
    <cofactor evidence="9">
        <name>Mg(2+)</name>
        <dbReference type="ChEBI" id="CHEBI:18420"/>
    </cofactor>
    <text evidence="9">Binds 1 Mg(2+) ion per subunit.</text>
</comment>
<dbReference type="SFLD" id="SFLDG01135">
    <property type="entry name" value="C1.5.6:_HAD__Beta-PGM__Phospha"/>
    <property type="match status" value="1"/>
</dbReference>
<evidence type="ECO:0000313" key="10">
    <source>
        <dbReference type="EMBL" id="MBE6833853.1"/>
    </source>
</evidence>
<dbReference type="GO" id="GO:0008967">
    <property type="term" value="F:phosphoglycolate phosphatase activity"/>
    <property type="evidence" value="ECO:0007669"/>
    <property type="project" value="TreeGrafter"/>
</dbReference>
<feature type="active site" description="Nucleophile" evidence="9">
    <location>
        <position position="12"/>
    </location>
</feature>
<dbReference type="GO" id="GO:0006281">
    <property type="term" value="P:DNA repair"/>
    <property type="evidence" value="ECO:0007669"/>
    <property type="project" value="TreeGrafter"/>
</dbReference>
<dbReference type="AlphaFoldDB" id="A0A928KTR6"/>
<dbReference type="HAMAP" id="MF_01375">
    <property type="entry name" value="PhnX"/>
    <property type="match status" value="1"/>
</dbReference>
<proteinExistence type="inferred from homology"/>
<evidence type="ECO:0000256" key="4">
    <source>
        <dbReference type="ARBA" id="ARBA00022842"/>
    </source>
</evidence>
<keyword evidence="5 9" id="KW-0704">Schiff base</keyword>
<dbReference type="Proteomes" id="UP000754750">
    <property type="component" value="Unassembled WGS sequence"/>
</dbReference>
<evidence type="ECO:0000313" key="11">
    <source>
        <dbReference type="Proteomes" id="UP000754750"/>
    </source>
</evidence>
<dbReference type="GO" id="GO:0019700">
    <property type="term" value="P:organic phosphonate catabolic process"/>
    <property type="evidence" value="ECO:0007669"/>
    <property type="project" value="InterPro"/>
</dbReference>
<dbReference type="GO" id="GO:0005829">
    <property type="term" value="C:cytosol"/>
    <property type="evidence" value="ECO:0007669"/>
    <property type="project" value="TreeGrafter"/>
</dbReference>
<evidence type="ECO:0000256" key="9">
    <source>
        <dbReference type="HAMAP-Rule" id="MF_01375"/>
    </source>
</evidence>
<comment type="function">
    <text evidence="7 9">Involved in phosphonate degradation.</text>
</comment>
<dbReference type="PANTHER" id="PTHR43434:SF19">
    <property type="entry name" value="PHOSPHONOACETALDEHYDE HYDROLASE"/>
    <property type="match status" value="1"/>
</dbReference>
<dbReference type="NCBIfam" id="TIGR01422">
    <property type="entry name" value="phosphonatase"/>
    <property type="match status" value="1"/>
</dbReference>
<dbReference type="PANTHER" id="PTHR43434">
    <property type="entry name" value="PHOSPHOGLYCOLATE PHOSPHATASE"/>
    <property type="match status" value="1"/>
</dbReference>
<comment type="subunit">
    <text evidence="1 9">Homodimer.</text>
</comment>
<dbReference type="CDD" id="cd02586">
    <property type="entry name" value="HAD_PHN"/>
    <property type="match status" value="1"/>
</dbReference>
<dbReference type="SFLD" id="SFLDS00003">
    <property type="entry name" value="Haloacid_Dehalogenase"/>
    <property type="match status" value="1"/>
</dbReference>
<feature type="binding site" evidence="9">
    <location>
        <position position="14"/>
    </location>
    <ligand>
        <name>Mg(2+)</name>
        <dbReference type="ChEBI" id="CHEBI:18420"/>
    </ligand>
</feature>
<evidence type="ECO:0000256" key="3">
    <source>
        <dbReference type="ARBA" id="ARBA00022801"/>
    </source>
</evidence>
<evidence type="ECO:0000256" key="2">
    <source>
        <dbReference type="ARBA" id="ARBA00022723"/>
    </source>
</evidence>
<evidence type="ECO:0000256" key="5">
    <source>
        <dbReference type="ARBA" id="ARBA00023270"/>
    </source>
</evidence>
<dbReference type="EMBL" id="SVNY01000004">
    <property type="protein sequence ID" value="MBE6833853.1"/>
    <property type="molecule type" value="Genomic_DNA"/>
</dbReference>
<protein>
    <recommendedName>
        <fullName evidence="8 9">Phosphonoacetaldehyde hydrolase</fullName>
        <shortName evidence="9">Phosphonatase</shortName>
        <ecNumber evidence="8 9">3.11.1.1</ecNumber>
    </recommendedName>
    <alternativeName>
        <fullName evidence="9">Phosphonoacetaldehyde phosphonohydrolase</fullName>
    </alternativeName>
</protein>
<comment type="similarity">
    <text evidence="9">Belongs to the HAD-like hydrolase superfamily. PhnX family.</text>
</comment>
<comment type="catalytic activity">
    <reaction evidence="6 9">
        <text>phosphonoacetaldehyde + H2O = acetaldehyde + phosphate + H(+)</text>
        <dbReference type="Rhea" id="RHEA:18905"/>
        <dbReference type="ChEBI" id="CHEBI:15343"/>
        <dbReference type="ChEBI" id="CHEBI:15377"/>
        <dbReference type="ChEBI" id="CHEBI:15378"/>
        <dbReference type="ChEBI" id="CHEBI:43474"/>
        <dbReference type="ChEBI" id="CHEBI:58383"/>
        <dbReference type="EC" id="3.11.1.1"/>
    </reaction>
</comment>
<dbReference type="InterPro" id="IPR050155">
    <property type="entry name" value="HAD-like_hydrolase_sf"/>
</dbReference>
<dbReference type="InterPro" id="IPR023214">
    <property type="entry name" value="HAD_sf"/>
</dbReference>
<dbReference type="EC" id="3.11.1.1" evidence="8 9"/>
<dbReference type="GO" id="GO:0050194">
    <property type="term" value="F:phosphonoacetaldehyde hydrolase activity"/>
    <property type="evidence" value="ECO:0007669"/>
    <property type="project" value="UniProtKB-UniRule"/>
</dbReference>
<keyword evidence="3 9" id="KW-0378">Hydrolase</keyword>
<organism evidence="10 11">
    <name type="scientific">Faecalispora sporosphaeroides</name>
    <dbReference type="NCBI Taxonomy" id="1549"/>
    <lineage>
        <taxon>Bacteria</taxon>
        <taxon>Bacillati</taxon>
        <taxon>Bacillota</taxon>
        <taxon>Clostridia</taxon>
        <taxon>Eubacteriales</taxon>
        <taxon>Oscillospiraceae</taxon>
        <taxon>Faecalispora</taxon>
    </lineage>
</organism>
<feature type="binding site" evidence="9">
    <location>
        <position position="12"/>
    </location>
    <ligand>
        <name>Mg(2+)</name>
        <dbReference type="ChEBI" id="CHEBI:18420"/>
    </ligand>
</feature>
<dbReference type="Gene3D" id="3.40.50.1000">
    <property type="entry name" value="HAD superfamily/HAD-like"/>
    <property type="match status" value="1"/>
</dbReference>
<evidence type="ECO:0000256" key="6">
    <source>
        <dbReference type="ARBA" id="ARBA00052005"/>
    </source>
</evidence>
<evidence type="ECO:0000256" key="8">
    <source>
        <dbReference type="ARBA" id="ARBA00066472"/>
    </source>
</evidence>
<keyword evidence="2 9" id="KW-0479">Metal-binding</keyword>
<comment type="caution">
    <text evidence="10">The sequence shown here is derived from an EMBL/GenBank/DDBJ whole genome shotgun (WGS) entry which is preliminary data.</text>
</comment>
<name>A0A928KTR6_9FIRM</name>
<dbReference type="FunFam" id="1.10.150.240:FF:000006">
    <property type="entry name" value="Phosphonoacetaldehyde hydrolase"/>
    <property type="match status" value="1"/>
</dbReference>
<dbReference type="InterPro" id="IPR006323">
    <property type="entry name" value="Phosphonoacetald_hydro"/>
</dbReference>
<dbReference type="SUPFAM" id="SSF56784">
    <property type="entry name" value="HAD-like"/>
    <property type="match status" value="1"/>
</dbReference>
<accession>A0A928KTR6</accession>
<reference evidence="10" key="1">
    <citation type="submission" date="2019-04" db="EMBL/GenBank/DDBJ databases">
        <title>Evolution of Biomass-Degrading Anaerobic Consortia Revealed by Metagenomics.</title>
        <authorList>
            <person name="Peng X."/>
        </authorList>
    </citation>
    <scope>NUCLEOTIDE SEQUENCE</scope>
    <source>
        <strain evidence="10">SIG551</strain>
    </source>
</reference>
<sequence length="269" mass="29624">MMQNKIQAVVFDWAGTTIDYGCFAPLGAFLETFESSGVEITLDEARQPMGLSKINHIRALLGMPRIAALWKKKYGKLPEESDVRKLYQQFVPSLTAVLGNYSELLPGVVETVEELRKAGLKIGSTTGYTDQMMEIVVPSAAKRGYAPDCVFTSDGLPAGRPYPWMCYQNAIRLGVYPMRRIVKVGDTVSDIQEGVNAGCWSIGVVEGSSELGLRLEEKELMSPKAFQEKCDAVRARFLSVGAHFVINTLKELPALTEKINDLLAEGQKP</sequence>
<evidence type="ECO:0000256" key="7">
    <source>
        <dbReference type="ARBA" id="ARBA00056573"/>
    </source>
</evidence>
<gene>
    <name evidence="9" type="primary">phnX</name>
    <name evidence="10" type="ORF">E7512_09775</name>
</gene>
<dbReference type="GO" id="GO:0000287">
    <property type="term" value="F:magnesium ion binding"/>
    <property type="evidence" value="ECO:0007669"/>
    <property type="project" value="UniProtKB-UniRule"/>
</dbReference>
<feature type="active site" description="Schiff-base intermediate with substrate" evidence="9">
    <location>
        <position position="53"/>
    </location>
</feature>
<feature type="binding site" evidence="9">
    <location>
        <position position="186"/>
    </location>
    <ligand>
        <name>Mg(2+)</name>
        <dbReference type="ChEBI" id="CHEBI:18420"/>
    </ligand>
</feature>
<dbReference type="InterPro" id="IPR023198">
    <property type="entry name" value="PGP-like_dom2"/>
</dbReference>
<dbReference type="InterPro" id="IPR036412">
    <property type="entry name" value="HAD-like_sf"/>
</dbReference>
<evidence type="ECO:0000256" key="1">
    <source>
        <dbReference type="ARBA" id="ARBA00011738"/>
    </source>
</evidence>
<dbReference type="Gene3D" id="1.10.150.240">
    <property type="entry name" value="Putative phosphatase, domain 2"/>
    <property type="match status" value="1"/>
</dbReference>
<keyword evidence="4 9" id="KW-0460">Magnesium</keyword>
<dbReference type="Pfam" id="PF00702">
    <property type="entry name" value="Hydrolase"/>
    <property type="match status" value="1"/>
</dbReference>
<dbReference type="SFLD" id="SFLDG01129">
    <property type="entry name" value="C1.5:_HAD__Beta-PGM__Phosphata"/>
    <property type="match status" value="1"/>
</dbReference>